<dbReference type="SUPFAM" id="SSF56529">
    <property type="entry name" value="FAH"/>
    <property type="match status" value="1"/>
</dbReference>
<evidence type="ECO:0000256" key="12">
    <source>
        <dbReference type="PIRSR" id="PIRSR605959-1"/>
    </source>
</evidence>
<evidence type="ECO:0000256" key="9">
    <source>
        <dbReference type="ARBA" id="ARBA00022842"/>
    </source>
</evidence>
<comment type="pathway">
    <text evidence="3">Amino-acid degradation; L-phenylalanine degradation; acetoacetate and fumarate from L-phenylalanine: step 6/6.</text>
</comment>
<proteinExistence type="inferred from homology"/>
<evidence type="ECO:0000256" key="3">
    <source>
        <dbReference type="ARBA" id="ARBA00004782"/>
    </source>
</evidence>
<dbReference type="Pfam" id="PF09298">
    <property type="entry name" value="FAA_hydrolase_N"/>
    <property type="match status" value="1"/>
</dbReference>
<dbReference type="KEGG" id="rsi:Runsl_2932"/>
<dbReference type="Pfam" id="PF01557">
    <property type="entry name" value="FAA_hydrolase"/>
    <property type="match status" value="1"/>
</dbReference>
<feature type="binding site" evidence="13">
    <location>
        <position position="123"/>
    </location>
    <ligand>
        <name>substrate</name>
    </ligand>
</feature>
<keyword evidence="9 14" id="KW-0460">Magnesium</keyword>
<comment type="cofactor">
    <cofactor evidence="2 14">
        <name>Mg(2+)</name>
        <dbReference type="ChEBI" id="CHEBI:18420"/>
    </cofactor>
</comment>
<feature type="binding site" evidence="13">
    <location>
        <position position="356"/>
    </location>
    <ligand>
        <name>substrate</name>
    </ligand>
</feature>
<keyword evidence="18" id="KW-1185">Reference proteome</keyword>
<evidence type="ECO:0000259" key="15">
    <source>
        <dbReference type="Pfam" id="PF01557"/>
    </source>
</evidence>
<feature type="binding site" evidence="13">
    <location>
        <position position="239"/>
    </location>
    <ligand>
        <name>substrate</name>
    </ligand>
</feature>
<protein>
    <recommendedName>
        <fullName evidence="5">fumarylacetoacetase</fullName>
        <ecNumber evidence="5">3.7.1.2</ecNumber>
    </recommendedName>
</protein>
<feature type="binding site" evidence="14">
    <location>
        <position position="196"/>
    </location>
    <ligand>
        <name>Ca(2+)</name>
        <dbReference type="ChEBI" id="CHEBI:29108"/>
    </ligand>
</feature>
<dbReference type="GO" id="GO:0004334">
    <property type="term" value="F:fumarylacetoacetase activity"/>
    <property type="evidence" value="ECO:0007669"/>
    <property type="project" value="UniProtKB-EC"/>
</dbReference>
<dbReference type="PANTHER" id="PTHR43069:SF2">
    <property type="entry name" value="FUMARYLACETOACETASE"/>
    <property type="match status" value="1"/>
</dbReference>
<evidence type="ECO:0000256" key="6">
    <source>
        <dbReference type="ARBA" id="ARBA00022723"/>
    </source>
</evidence>
<dbReference type="UniPathway" id="UPA00139">
    <property type="reaction ID" value="UER00341"/>
</dbReference>
<gene>
    <name evidence="17" type="ordered locus">Runsl_2932</name>
</gene>
<dbReference type="SUPFAM" id="SSF63433">
    <property type="entry name" value="Fumarylacetoacetate hydrolase, FAH, N-terminal domain"/>
    <property type="match status" value="1"/>
</dbReference>
<dbReference type="EC" id="3.7.1.2" evidence="5"/>
<evidence type="ECO:0000256" key="10">
    <source>
        <dbReference type="ARBA" id="ARBA00022878"/>
    </source>
</evidence>
<name>A0A7U3ZLB9_RUNSL</name>
<dbReference type="GO" id="GO:0046872">
    <property type="term" value="F:metal ion binding"/>
    <property type="evidence" value="ECO:0007669"/>
    <property type="project" value="UniProtKB-KW"/>
</dbReference>
<feature type="binding site" evidence="13">
    <location>
        <position position="137"/>
    </location>
    <ligand>
        <name>substrate</name>
    </ligand>
</feature>
<organism evidence="17 18">
    <name type="scientific">Runella slithyformis (strain ATCC 29530 / DSM 19594 / LMG 11500 / NCIMB 11436 / LSU 4)</name>
    <dbReference type="NCBI Taxonomy" id="761193"/>
    <lineage>
        <taxon>Bacteria</taxon>
        <taxon>Pseudomonadati</taxon>
        <taxon>Bacteroidota</taxon>
        <taxon>Cytophagia</taxon>
        <taxon>Cytophagales</taxon>
        <taxon>Spirosomataceae</taxon>
        <taxon>Runella</taxon>
    </lineage>
</organism>
<dbReference type="AlphaFoldDB" id="A0A7U3ZLB9"/>
<feature type="binding site" evidence="13">
    <location>
        <position position="235"/>
    </location>
    <ligand>
        <name>substrate</name>
    </ligand>
</feature>
<dbReference type="FunFam" id="3.90.850.10:FF:000004">
    <property type="entry name" value="Fumarylacetoacetase"/>
    <property type="match status" value="1"/>
</dbReference>
<dbReference type="GO" id="GO:1902000">
    <property type="term" value="P:homogentisate catabolic process"/>
    <property type="evidence" value="ECO:0007669"/>
    <property type="project" value="TreeGrafter"/>
</dbReference>
<feature type="binding site" evidence="14">
    <location>
        <position position="248"/>
    </location>
    <ligand>
        <name>Mg(2+)</name>
        <dbReference type="ChEBI" id="CHEBI:18420"/>
    </ligand>
</feature>
<dbReference type="InterPro" id="IPR036663">
    <property type="entry name" value="Fumarylacetoacetase_C_sf"/>
</dbReference>
<evidence type="ECO:0000256" key="7">
    <source>
        <dbReference type="ARBA" id="ARBA00022801"/>
    </source>
</evidence>
<evidence type="ECO:0000256" key="13">
    <source>
        <dbReference type="PIRSR" id="PIRSR605959-2"/>
    </source>
</evidence>
<dbReference type="GO" id="GO:0006559">
    <property type="term" value="P:L-phenylalanine catabolic process"/>
    <property type="evidence" value="ECO:0007669"/>
    <property type="project" value="UniProtKB-UniPathway"/>
</dbReference>
<evidence type="ECO:0000256" key="5">
    <source>
        <dbReference type="ARBA" id="ARBA00012094"/>
    </source>
</evidence>
<feature type="binding site" evidence="14">
    <location>
        <position position="228"/>
    </location>
    <ligand>
        <name>Ca(2+)</name>
        <dbReference type="ChEBI" id="CHEBI:29108"/>
    </ligand>
</feature>
<dbReference type="InterPro" id="IPR005959">
    <property type="entry name" value="Fumarylacetoacetase"/>
</dbReference>
<reference evidence="18" key="1">
    <citation type="submission" date="2011-06" db="EMBL/GenBank/DDBJ databases">
        <title>The complete genome of chromosome of Runella slithyformis DSM 19594.</title>
        <authorList>
            <consortium name="US DOE Joint Genome Institute (JGI-PGF)"/>
            <person name="Lucas S."/>
            <person name="Han J."/>
            <person name="Lapidus A."/>
            <person name="Bruce D."/>
            <person name="Goodwin L."/>
            <person name="Pitluck S."/>
            <person name="Peters L."/>
            <person name="Kyrpides N."/>
            <person name="Mavromatis K."/>
            <person name="Ivanova N."/>
            <person name="Ovchinnikova G."/>
            <person name="Zhang X."/>
            <person name="Misra M."/>
            <person name="Detter J.C."/>
            <person name="Tapia R."/>
            <person name="Han C."/>
            <person name="Land M."/>
            <person name="Hauser L."/>
            <person name="Markowitz V."/>
            <person name="Cheng J.-F."/>
            <person name="Hugenholtz P."/>
            <person name="Woyke T."/>
            <person name="Wu D."/>
            <person name="Tindall B."/>
            <person name="Faehrich R."/>
            <person name="Brambilla E."/>
            <person name="Klenk H.-P."/>
            <person name="Eisen J.A."/>
        </authorList>
    </citation>
    <scope>NUCLEOTIDE SEQUENCE [LARGE SCALE GENOMIC DNA]</scope>
    <source>
        <strain evidence="18">ATCC 29530 / DSM 19594 / LMG 11500 / NCIMB 11436 / LSU 4</strain>
    </source>
</reference>
<comment type="similarity">
    <text evidence="4">Belongs to the FAH family.</text>
</comment>
<dbReference type="Gene3D" id="3.90.850.10">
    <property type="entry name" value="Fumarylacetoacetase-like, C-terminal domain"/>
    <property type="match status" value="1"/>
</dbReference>
<accession>A0A7U3ZLB9</accession>
<evidence type="ECO:0000256" key="4">
    <source>
        <dbReference type="ARBA" id="ARBA00010211"/>
    </source>
</evidence>
<keyword evidence="10" id="KW-0828">Tyrosine catabolism</keyword>
<keyword evidence="7 17" id="KW-0378">Hydrolase</keyword>
<dbReference type="GO" id="GO:0006572">
    <property type="term" value="P:L-tyrosine catabolic process"/>
    <property type="evidence" value="ECO:0007669"/>
    <property type="project" value="UniProtKB-KW"/>
</dbReference>
<reference evidence="17 18" key="2">
    <citation type="journal article" date="2012" name="Stand. Genomic Sci.">
        <title>Complete genome sequence of the aquatic bacterium Runella slithyformis type strain (LSU 4(T)).</title>
        <authorList>
            <person name="Copeland A."/>
            <person name="Zhang X."/>
            <person name="Misra M."/>
            <person name="Lapidus A."/>
            <person name="Nolan M."/>
            <person name="Lucas S."/>
            <person name="Deshpande S."/>
            <person name="Cheng J.F."/>
            <person name="Tapia R."/>
            <person name="Goodwin L.A."/>
            <person name="Pitluck S."/>
            <person name="Liolios K."/>
            <person name="Pagani I."/>
            <person name="Ivanova N."/>
            <person name="Mikhailova N."/>
            <person name="Pati A."/>
            <person name="Chen A."/>
            <person name="Palaniappan K."/>
            <person name="Land M."/>
            <person name="Hauser L."/>
            <person name="Pan C."/>
            <person name="Jeffries C.D."/>
            <person name="Detter J.C."/>
            <person name="Brambilla E.M."/>
            <person name="Rohde M."/>
            <person name="Djao O.D."/>
            <person name="Goker M."/>
            <person name="Sikorski J."/>
            <person name="Tindall B.J."/>
            <person name="Woyke T."/>
            <person name="Bristow J."/>
            <person name="Eisen J.A."/>
            <person name="Markowitz V."/>
            <person name="Hugenholtz P."/>
            <person name="Kyrpides N.C."/>
            <person name="Klenk H.P."/>
            <person name="Mavromatis K."/>
        </authorList>
    </citation>
    <scope>NUCLEOTIDE SEQUENCE [LARGE SCALE GENOMIC DNA]</scope>
    <source>
        <strain evidence="18">ATCC 29530 / DSM 19594 / LMG 11500 / NCIMB 11436 / LSU 4</strain>
    </source>
</reference>
<dbReference type="Gene3D" id="2.30.30.230">
    <property type="entry name" value="Fumarylacetoacetase, N-terminal domain"/>
    <property type="match status" value="1"/>
</dbReference>
<keyword evidence="8 14" id="KW-0106">Calcium</keyword>
<feature type="active site" description="Proton acceptor" evidence="12">
    <location>
        <position position="128"/>
    </location>
</feature>
<evidence type="ECO:0000256" key="1">
    <source>
        <dbReference type="ARBA" id="ARBA00001913"/>
    </source>
</evidence>
<feature type="binding site" evidence="14">
    <location>
        <position position="252"/>
    </location>
    <ligand>
        <name>Mg(2+)</name>
        <dbReference type="ChEBI" id="CHEBI:18420"/>
    </ligand>
</feature>
<evidence type="ECO:0000313" key="17">
    <source>
        <dbReference type="EMBL" id="AEI49320.1"/>
    </source>
</evidence>
<keyword evidence="6 14" id="KW-0479">Metal-binding</keyword>
<feature type="binding site" evidence="14">
    <location>
        <position position="121"/>
    </location>
    <ligand>
        <name>Ca(2+)</name>
        <dbReference type="ChEBI" id="CHEBI:29108"/>
    </ligand>
</feature>
<feature type="binding site" evidence="14">
    <location>
        <position position="194"/>
    </location>
    <ligand>
        <name>Ca(2+)</name>
        <dbReference type="ChEBI" id="CHEBI:29108"/>
    </ligand>
</feature>
<sequence length="422" mass="46908">MWLSIDPTSDFSIHNLPFGIFSTSKLPKRVGVALGTWIVDMAKLAELGAFGGLDFEKAVFEKEFLNDFMAAGKTARVGVRQVLQQIFEDPCSPFKALAADFLIPQKDTVLHLPVKVGDYTDFYSSEQHAFNVGAMFRDPQRALLPNWKHLPVAYHGRASSIFVSGTNFHRPKGQTCPDETQPPIFGPTKRLDIELEMATIIGTGNAIGDSISVDTAEDHVFGFVLFNDWSARDIQKWEYVPLGPFLAKNFFSSISPWVVTMEALAPFRVPAPEQNPEVLPYLKERNRLNFDVQLEVYLSPHSSLDVLHSSFDIPNSSFRICRSNFKNMYWTVAQQIAHHTVNGCNLNTGDVLASGTISGKEPDSFGSLLELTWGGKNPLTLPDGSVRKFVEDHDTVIIRGFAQKGEIRVGFGEVKTTILPAK</sequence>
<dbReference type="InterPro" id="IPR011234">
    <property type="entry name" value="Fumarylacetoacetase-like_C"/>
</dbReference>
<feature type="domain" description="Fumarylacetoacetase N-terminal" evidence="16">
    <location>
        <begin position="14"/>
        <end position="113"/>
    </location>
</feature>
<evidence type="ECO:0000313" key="18">
    <source>
        <dbReference type="Proteomes" id="UP000000493"/>
    </source>
</evidence>
<evidence type="ECO:0000256" key="11">
    <source>
        <dbReference type="ARBA" id="ARBA00023232"/>
    </source>
</evidence>
<evidence type="ECO:0000259" key="16">
    <source>
        <dbReference type="Pfam" id="PF09298"/>
    </source>
</evidence>
<feature type="domain" description="Fumarylacetoacetase-like C-terminal" evidence="15">
    <location>
        <begin position="120"/>
        <end position="409"/>
    </location>
</feature>
<dbReference type="InterPro" id="IPR036462">
    <property type="entry name" value="Fumarylacetoacetase_N_sf"/>
</dbReference>
<dbReference type="NCBIfam" id="TIGR01266">
    <property type="entry name" value="fum_ac_acetase"/>
    <property type="match status" value="1"/>
</dbReference>
<dbReference type="Proteomes" id="UP000000493">
    <property type="component" value="Chromosome"/>
</dbReference>
<dbReference type="RefSeq" id="WP_013928629.1">
    <property type="nucleotide sequence ID" value="NC_015703.1"/>
</dbReference>
<evidence type="ECO:0000256" key="2">
    <source>
        <dbReference type="ARBA" id="ARBA00001946"/>
    </source>
</evidence>
<keyword evidence="11" id="KW-0585">Phenylalanine catabolism</keyword>
<evidence type="ECO:0000256" key="14">
    <source>
        <dbReference type="PIRSR" id="PIRSR605959-3"/>
    </source>
</evidence>
<dbReference type="EMBL" id="CP002859">
    <property type="protein sequence ID" value="AEI49320.1"/>
    <property type="molecule type" value="Genomic_DNA"/>
</dbReference>
<dbReference type="InterPro" id="IPR015377">
    <property type="entry name" value="Fumarylacetoacetase_N"/>
</dbReference>
<comment type="cofactor">
    <cofactor evidence="1 14">
        <name>Ca(2+)</name>
        <dbReference type="ChEBI" id="CHEBI:29108"/>
    </cofactor>
</comment>
<dbReference type="PANTHER" id="PTHR43069">
    <property type="entry name" value="FUMARYLACETOACETASE"/>
    <property type="match status" value="1"/>
</dbReference>
<feature type="binding site" evidence="14">
    <location>
        <position position="228"/>
    </location>
    <ligand>
        <name>Mg(2+)</name>
        <dbReference type="ChEBI" id="CHEBI:18420"/>
    </ligand>
</feature>
<evidence type="ECO:0000256" key="8">
    <source>
        <dbReference type="ARBA" id="ARBA00022837"/>
    </source>
</evidence>